<sequence>MVLALLNLANRPALVAIVLVLLCWLLLRPRPPRTARRTPSAGASAGAAASGARAVSVSTPGVLLSFRGGAPVVDDAAVAALLTLAATCDIYLVTQLESDSDAQEEAVMAALSAAGVFGPGACDRRKALVCATEDGRAAICRQLSPAAHLDTSRKVASYLAPHVPSVVLIGADPPGGASSSAPPSVESCRSLVDYVAARAARGTGGA</sequence>
<keyword evidence="1" id="KW-0812">Transmembrane</keyword>
<feature type="transmembrane region" description="Helical" evidence="1">
    <location>
        <begin position="12"/>
        <end position="27"/>
    </location>
</feature>
<dbReference type="HOGENOM" id="CLU_1334046_0_0_1"/>
<protein>
    <recommendedName>
        <fullName evidence="4">Peroxisome biogenesis protein 22</fullName>
    </recommendedName>
</protein>
<evidence type="ECO:0000256" key="1">
    <source>
        <dbReference type="SAM" id="Phobius"/>
    </source>
</evidence>
<keyword evidence="3" id="KW-1185">Reference proteome</keyword>
<dbReference type="RefSeq" id="XP_005765971.1">
    <property type="nucleotide sequence ID" value="XM_005765914.1"/>
</dbReference>
<dbReference type="eggNOG" id="ENOG502QQ8Q">
    <property type="taxonomic scope" value="Eukaryota"/>
</dbReference>
<dbReference type="GeneID" id="17259719"/>
<accession>A0A0D3IQK7</accession>
<evidence type="ECO:0000313" key="2">
    <source>
        <dbReference type="EnsemblProtists" id="EOD13542"/>
    </source>
</evidence>
<reference evidence="2" key="2">
    <citation type="submission" date="2024-10" db="UniProtKB">
        <authorList>
            <consortium name="EnsemblProtists"/>
        </authorList>
    </citation>
    <scope>IDENTIFICATION</scope>
</reference>
<dbReference type="Pfam" id="PF22978">
    <property type="entry name" value="HAD_Pex22"/>
    <property type="match status" value="1"/>
</dbReference>
<dbReference type="PANTHER" id="PTHR34126:SF1">
    <property type="entry name" value="PEROXISOME BIOGENESIS PROTEIN 22"/>
    <property type="match status" value="1"/>
</dbReference>
<evidence type="ECO:0000313" key="3">
    <source>
        <dbReference type="Proteomes" id="UP000013827"/>
    </source>
</evidence>
<dbReference type="AlphaFoldDB" id="A0A0D3IQK7"/>
<dbReference type="Proteomes" id="UP000013827">
    <property type="component" value="Unassembled WGS sequence"/>
</dbReference>
<keyword evidence="1" id="KW-0472">Membrane</keyword>
<keyword evidence="1" id="KW-1133">Transmembrane helix</keyword>
<organism evidence="2 3">
    <name type="scientific">Emiliania huxleyi (strain CCMP1516)</name>
    <dbReference type="NCBI Taxonomy" id="280463"/>
    <lineage>
        <taxon>Eukaryota</taxon>
        <taxon>Haptista</taxon>
        <taxon>Haptophyta</taxon>
        <taxon>Prymnesiophyceae</taxon>
        <taxon>Isochrysidales</taxon>
        <taxon>Noelaerhabdaceae</taxon>
        <taxon>Emiliania</taxon>
    </lineage>
</organism>
<name>A0A0D3IQK7_EMIH1</name>
<dbReference type="PaxDb" id="2903-EOD13542"/>
<proteinExistence type="predicted"/>
<dbReference type="PANTHER" id="PTHR34126">
    <property type="entry name" value="PEROXISOME BIOGENESIS PROTEIN 22"/>
    <property type="match status" value="1"/>
</dbReference>
<dbReference type="OMA" id="HIDSASD"/>
<dbReference type="KEGG" id="ehx:EMIHUDRAFT_451977"/>
<dbReference type="InterPro" id="IPR037485">
    <property type="entry name" value="PEX22"/>
</dbReference>
<evidence type="ECO:0008006" key="4">
    <source>
        <dbReference type="Google" id="ProtNLM"/>
    </source>
</evidence>
<dbReference type="EnsemblProtists" id="EOD13542">
    <property type="protein sequence ID" value="EOD13542"/>
    <property type="gene ID" value="EMIHUDRAFT_451977"/>
</dbReference>
<dbReference type="GO" id="GO:0007031">
    <property type="term" value="P:peroxisome organization"/>
    <property type="evidence" value="ECO:0007669"/>
    <property type="project" value="InterPro"/>
</dbReference>
<reference evidence="3" key="1">
    <citation type="journal article" date="2013" name="Nature">
        <title>Pan genome of the phytoplankton Emiliania underpins its global distribution.</title>
        <authorList>
            <person name="Read B.A."/>
            <person name="Kegel J."/>
            <person name="Klute M.J."/>
            <person name="Kuo A."/>
            <person name="Lefebvre S.C."/>
            <person name="Maumus F."/>
            <person name="Mayer C."/>
            <person name="Miller J."/>
            <person name="Monier A."/>
            <person name="Salamov A."/>
            <person name="Young J."/>
            <person name="Aguilar M."/>
            <person name="Claverie J.M."/>
            <person name="Frickenhaus S."/>
            <person name="Gonzalez K."/>
            <person name="Herman E.K."/>
            <person name="Lin Y.C."/>
            <person name="Napier J."/>
            <person name="Ogata H."/>
            <person name="Sarno A.F."/>
            <person name="Shmutz J."/>
            <person name="Schroeder D."/>
            <person name="de Vargas C."/>
            <person name="Verret F."/>
            <person name="von Dassow P."/>
            <person name="Valentin K."/>
            <person name="Van de Peer Y."/>
            <person name="Wheeler G."/>
            <person name="Dacks J.B."/>
            <person name="Delwiche C.F."/>
            <person name="Dyhrman S.T."/>
            <person name="Glockner G."/>
            <person name="John U."/>
            <person name="Richards T."/>
            <person name="Worden A.Z."/>
            <person name="Zhang X."/>
            <person name="Grigoriev I.V."/>
            <person name="Allen A.E."/>
            <person name="Bidle K."/>
            <person name="Borodovsky M."/>
            <person name="Bowler C."/>
            <person name="Brownlee C."/>
            <person name="Cock J.M."/>
            <person name="Elias M."/>
            <person name="Gladyshev V.N."/>
            <person name="Groth M."/>
            <person name="Guda C."/>
            <person name="Hadaegh A."/>
            <person name="Iglesias-Rodriguez M.D."/>
            <person name="Jenkins J."/>
            <person name="Jones B.M."/>
            <person name="Lawson T."/>
            <person name="Leese F."/>
            <person name="Lindquist E."/>
            <person name="Lobanov A."/>
            <person name="Lomsadze A."/>
            <person name="Malik S.B."/>
            <person name="Marsh M.E."/>
            <person name="Mackinder L."/>
            <person name="Mock T."/>
            <person name="Mueller-Roeber B."/>
            <person name="Pagarete A."/>
            <person name="Parker M."/>
            <person name="Probert I."/>
            <person name="Quesneville H."/>
            <person name="Raines C."/>
            <person name="Rensing S.A."/>
            <person name="Riano-Pachon D.M."/>
            <person name="Richier S."/>
            <person name="Rokitta S."/>
            <person name="Shiraiwa Y."/>
            <person name="Soanes D.M."/>
            <person name="van der Giezen M."/>
            <person name="Wahlund T.M."/>
            <person name="Williams B."/>
            <person name="Wilson W."/>
            <person name="Wolfe G."/>
            <person name="Wurch L.L."/>
        </authorList>
    </citation>
    <scope>NUCLEOTIDE SEQUENCE</scope>
</reference>